<dbReference type="Proteomes" id="UP001221411">
    <property type="component" value="Unassembled WGS sequence"/>
</dbReference>
<keyword evidence="3" id="KW-1185">Reference proteome</keyword>
<keyword evidence="1" id="KW-1133">Transmembrane helix</keyword>
<feature type="transmembrane region" description="Helical" evidence="1">
    <location>
        <begin position="43"/>
        <end position="66"/>
    </location>
</feature>
<organism evidence="2 3">
    <name type="scientific">Polyangium mundeleinium</name>
    <dbReference type="NCBI Taxonomy" id="2995306"/>
    <lineage>
        <taxon>Bacteria</taxon>
        <taxon>Pseudomonadati</taxon>
        <taxon>Myxococcota</taxon>
        <taxon>Polyangia</taxon>
        <taxon>Polyangiales</taxon>
        <taxon>Polyangiaceae</taxon>
        <taxon>Polyangium</taxon>
    </lineage>
</organism>
<feature type="transmembrane region" description="Helical" evidence="1">
    <location>
        <begin position="129"/>
        <end position="149"/>
    </location>
</feature>
<feature type="transmembrane region" description="Helical" evidence="1">
    <location>
        <begin position="356"/>
        <end position="373"/>
    </location>
</feature>
<proteinExistence type="predicted"/>
<feature type="transmembrane region" description="Helical" evidence="1">
    <location>
        <begin position="222"/>
        <end position="247"/>
    </location>
</feature>
<sequence length="733" mass="80045">MPATLDKDEAEAAAPLGARRRGDTYDPGFFARVLESWPAIDRVLYPVYASACVLYAATVFYGYMLVQTRGGWSAPLDDVFIHFDYARAAARGFPFQWSEGNGFSSGNTSLLYPFTLSLGYLLGFRSLDLMAWAALIACLSTTFFLVVAGRACEPLGRAAKYLVPPAVLSLGALDWSLFSGMENAFHLGVWALMLLPILSIGDTPADPRAVRRDGFLAGLAGALLYATRPESVVCIAIFAFYAALVVWKPLGLRAAFATLLRASVPGAIVAVAQAVANRVFTGEWAAAGAIVKLALNHPYMNGEQKLDEYLSHLKYVVLRNTQHHFADWIPGQNLPWGWIVPLVALLPFFSKKTRGIAAMLWAQVAGWLLLVSLNGQVRWQNERYTMSAVAWLFILAAMGLGVLLTPALEATRRARGLLALRIAIACGVVVLYGVHQAPNMRDQIWFFGRASRNIRDQHVVAGKVLAERKAKRVLVGDAGALMYASDLPGLDIIGLGGYHDLPFARAGVNGLGATIELLERIPPEDRPDHMAIYPSWWGDLPGLFGRRLVGVPVVGNVICGGAEKVIYKADWSALDRNGWPRTQREGERVIDELDVADLVNEKAHGYNFPRPGKGFVVHRVLPEPGQRLRELFDAGRIVPHGEPELAMMNAPKRGGRLVVRTVAGRQVAAEVRVDGRLLGKLEARPGPTWTEPSIDLPADLPPRFQLAITPVEGEWITYHAWILEDGGAPSAGR</sequence>
<keyword evidence="1" id="KW-0812">Transmembrane</keyword>
<protein>
    <submittedName>
        <fullName evidence="2">Uncharacterized protein</fullName>
    </submittedName>
</protein>
<name>A0ABT5EF46_9BACT</name>
<feature type="transmembrane region" description="Helical" evidence="1">
    <location>
        <begin position="184"/>
        <end position="201"/>
    </location>
</feature>
<comment type="caution">
    <text evidence="2">The sequence shown here is derived from an EMBL/GenBank/DDBJ whole genome shotgun (WGS) entry which is preliminary data.</text>
</comment>
<dbReference type="RefSeq" id="WP_271914470.1">
    <property type="nucleotide sequence ID" value="NZ_JAQNDO010000001.1"/>
</dbReference>
<feature type="transmembrane region" description="Helical" evidence="1">
    <location>
        <begin position="333"/>
        <end position="349"/>
    </location>
</feature>
<accession>A0ABT5EF46</accession>
<feature type="transmembrane region" description="Helical" evidence="1">
    <location>
        <begin position="385"/>
        <end position="404"/>
    </location>
</feature>
<evidence type="ECO:0000313" key="2">
    <source>
        <dbReference type="EMBL" id="MDC0739878.1"/>
    </source>
</evidence>
<dbReference type="EMBL" id="JAQNDO010000001">
    <property type="protein sequence ID" value="MDC0739878.1"/>
    <property type="molecule type" value="Genomic_DNA"/>
</dbReference>
<evidence type="ECO:0000313" key="3">
    <source>
        <dbReference type="Proteomes" id="UP001221411"/>
    </source>
</evidence>
<feature type="transmembrane region" description="Helical" evidence="1">
    <location>
        <begin position="416"/>
        <end position="434"/>
    </location>
</feature>
<gene>
    <name evidence="2" type="ORF">POL67_00885</name>
</gene>
<keyword evidence="1" id="KW-0472">Membrane</keyword>
<evidence type="ECO:0000256" key="1">
    <source>
        <dbReference type="SAM" id="Phobius"/>
    </source>
</evidence>
<reference evidence="2 3" key="1">
    <citation type="submission" date="2022-11" db="EMBL/GenBank/DDBJ databases">
        <title>Minimal conservation of predation-associated metabolite biosynthetic gene clusters underscores biosynthetic potential of Myxococcota including descriptions for ten novel species: Archangium lansinium sp. nov., Myxococcus landrumus sp. nov., Nannocystis bai.</title>
        <authorList>
            <person name="Ahearne A."/>
            <person name="Stevens C."/>
            <person name="Dowd S."/>
        </authorList>
    </citation>
    <scope>NUCLEOTIDE SEQUENCE [LARGE SCALE GENOMIC DNA]</scope>
    <source>
        <strain evidence="2 3">RJM3</strain>
    </source>
</reference>